<dbReference type="PANTHER" id="PTHR35145:SF1">
    <property type="entry name" value="CYTOPLASMIC PROTEIN"/>
    <property type="match status" value="1"/>
</dbReference>
<evidence type="ECO:0000313" key="1">
    <source>
        <dbReference type="EMBL" id="MCQ6958141.1"/>
    </source>
</evidence>
<organism evidence="1 2">
    <name type="scientific">Mucilaginibacter aquariorum</name>
    <dbReference type="NCBI Taxonomy" id="2967225"/>
    <lineage>
        <taxon>Bacteria</taxon>
        <taxon>Pseudomonadati</taxon>
        <taxon>Bacteroidota</taxon>
        <taxon>Sphingobacteriia</taxon>
        <taxon>Sphingobacteriales</taxon>
        <taxon>Sphingobacteriaceae</taxon>
        <taxon>Mucilaginibacter</taxon>
    </lineage>
</organism>
<dbReference type="EMBL" id="JANHOH010000001">
    <property type="protein sequence ID" value="MCQ6958141.1"/>
    <property type="molecule type" value="Genomic_DNA"/>
</dbReference>
<proteinExistence type="predicted"/>
<dbReference type="InterPro" id="IPR038056">
    <property type="entry name" value="YjbR-like_sf"/>
</dbReference>
<keyword evidence="1" id="KW-0238">DNA-binding</keyword>
<dbReference type="Pfam" id="PF04237">
    <property type="entry name" value="YjbR"/>
    <property type="match status" value="1"/>
</dbReference>
<dbReference type="Gene3D" id="3.90.1150.30">
    <property type="match status" value="1"/>
</dbReference>
<dbReference type="InterPro" id="IPR058532">
    <property type="entry name" value="YjbR/MT2646/Rv2570-like"/>
</dbReference>
<protein>
    <submittedName>
        <fullName evidence="1">MmcQ/YjbR family DNA-binding protein</fullName>
    </submittedName>
</protein>
<accession>A0ABT1T0K9</accession>
<keyword evidence="2" id="KW-1185">Reference proteome</keyword>
<name>A0ABT1T0K9_9SPHI</name>
<dbReference type="GO" id="GO:0003677">
    <property type="term" value="F:DNA binding"/>
    <property type="evidence" value="ECO:0007669"/>
    <property type="project" value="UniProtKB-KW"/>
</dbReference>
<dbReference type="SUPFAM" id="SSF142906">
    <property type="entry name" value="YjbR-like"/>
    <property type="match status" value="1"/>
</dbReference>
<dbReference type="RefSeq" id="WP_256538322.1">
    <property type="nucleotide sequence ID" value="NZ_JANHOH010000001.1"/>
</dbReference>
<dbReference type="PANTHER" id="PTHR35145">
    <property type="entry name" value="CYTOPLASMIC PROTEIN-RELATED"/>
    <property type="match status" value="1"/>
</dbReference>
<evidence type="ECO:0000313" key="2">
    <source>
        <dbReference type="Proteomes" id="UP001204376"/>
    </source>
</evidence>
<comment type="caution">
    <text evidence="1">The sequence shown here is derived from an EMBL/GenBank/DDBJ whole genome shotgun (WGS) entry which is preliminary data.</text>
</comment>
<reference evidence="1 2" key="1">
    <citation type="submission" date="2022-07" db="EMBL/GenBank/DDBJ databases">
        <title>Mucilaginibacter sp. JC4.</title>
        <authorList>
            <person name="Le V."/>
            <person name="Ko S.-R."/>
            <person name="Ahn C.-Y."/>
            <person name="Oh H.-M."/>
        </authorList>
    </citation>
    <scope>NUCLEOTIDE SEQUENCE [LARGE SCALE GENOMIC DNA]</scope>
    <source>
        <strain evidence="1 2">JC4</strain>
    </source>
</reference>
<sequence length="115" mass="13126">MTIESIQKICYQLPGVTEDIKLGEHLCFNVGGKTFLFTYPDGTPPSASFKVPDEDFEEIIAKDGLEPQPYIARYKWVLARDISSLTAKEWEFYIKQSHYLIARKLPGKVRKSLGL</sequence>
<dbReference type="InterPro" id="IPR007351">
    <property type="entry name" value="YjbR"/>
</dbReference>
<gene>
    <name evidence="1" type="ORF">NPE20_09240</name>
</gene>
<dbReference type="Proteomes" id="UP001204376">
    <property type="component" value="Unassembled WGS sequence"/>
</dbReference>